<evidence type="ECO:0008006" key="3">
    <source>
        <dbReference type="Google" id="ProtNLM"/>
    </source>
</evidence>
<keyword evidence="2" id="KW-1185">Reference proteome</keyword>
<proteinExistence type="predicted"/>
<dbReference type="RefSeq" id="WP_404630116.1">
    <property type="nucleotide sequence ID" value="NZ_JADIKM010000001.1"/>
</dbReference>
<organism evidence="1 2">
    <name type="scientific">Dyella ginsengisoli</name>
    <dbReference type="NCBI Taxonomy" id="363848"/>
    <lineage>
        <taxon>Bacteria</taxon>
        <taxon>Pseudomonadati</taxon>
        <taxon>Pseudomonadota</taxon>
        <taxon>Gammaproteobacteria</taxon>
        <taxon>Lysobacterales</taxon>
        <taxon>Rhodanobacteraceae</taxon>
        <taxon>Dyella</taxon>
    </lineage>
</organism>
<protein>
    <recommendedName>
        <fullName evidence="3">HEPN AbiU2-like domain-containing protein</fullName>
    </recommendedName>
</protein>
<gene>
    <name evidence="1" type="ORF">ISP17_03440</name>
</gene>
<name>A0ABW8JPF6_9GAMM</name>
<reference evidence="1 2" key="1">
    <citation type="submission" date="2020-10" db="EMBL/GenBank/DDBJ databases">
        <title>Phylogeny of dyella-like bacteria.</title>
        <authorList>
            <person name="Fu J."/>
        </authorList>
    </citation>
    <scope>NUCLEOTIDE SEQUENCE [LARGE SCALE GENOMIC DNA]</scope>
    <source>
        <strain evidence="1 2">Gsoil3046</strain>
    </source>
</reference>
<dbReference type="EMBL" id="JADIKM010000001">
    <property type="protein sequence ID" value="MFK2903003.1"/>
    <property type="molecule type" value="Genomic_DNA"/>
</dbReference>
<evidence type="ECO:0000313" key="1">
    <source>
        <dbReference type="EMBL" id="MFK2903003.1"/>
    </source>
</evidence>
<accession>A0ABW8JPF6</accession>
<sequence>MEQQKHGLQVRDEAGDLLLDVGPHVIKSRPAFAEKVGVIAASWSQAEVNLNCLFAALMGTTTELVAEKLEKALSGERASAFAKKIVAKALVGAELESLNEMLDRLDAVRLRRNRVQHDAWAFKPSDSDRLFAIHANDYLDLATRLVAVNEAEDPARAKGAIEAVMAFAANVSSGYTIEELDSIDAEINAVSKSLLQAMLHHIRPGSRKEVGSGP</sequence>
<dbReference type="Proteomes" id="UP001620460">
    <property type="component" value="Unassembled WGS sequence"/>
</dbReference>
<comment type="caution">
    <text evidence="1">The sequence shown here is derived from an EMBL/GenBank/DDBJ whole genome shotgun (WGS) entry which is preliminary data.</text>
</comment>
<evidence type="ECO:0000313" key="2">
    <source>
        <dbReference type="Proteomes" id="UP001620460"/>
    </source>
</evidence>